<keyword evidence="1" id="KW-0472">Membrane</keyword>
<feature type="transmembrane region" description="Helical" evidence="1">
    <location>
        <begin position="24"/>
        <end position="48"/>
    </location>
</feature>
<sequence>METNRTTERYSQSHSHSGNNELSVAATIGIAAGAVAVCIIVILIIWWLRRGDQVPVEAVATTIQVYLDDGTPPVPGVGPLVYLDGGLATIEEMSGEGSSLTYSSLAELS</sequence>
<keyword evidence="1" id="KW-1133">Transmembrane helix</keyword>
<evidence type="ECO:0000313" key="2">
    <source>
        <dbReference type="EMBL" id="PIA24830.1"/>
    </source>
</evidence>
<proteinExistence type="predicted"/>
<evidence type="ECO:0000313" key="3">
    <source>
        <dbReference type="Proteomes" id="UP000230069"/>
    </source>
</evidence>
<reference evidence="2 3" key="1">
    <citation type="submission" date="2017-09" db="EMBL/GenBank/DDBJ databases">
        <title>WGS assembly of Aquilegia coerulea Goldsmith.</title>
        <authorList>
            <person name="Hodges S."/>
            <person name="Kramer E."/>
            <person name="Nordborg M."/>
            <person name="Tomkins J."/>
            <person name="Borevitz J."/>
            <person name="Derieg N."/>
            <person name="Yan J."/>
            <person name="Mihaltcheva S."/>
            <person name="Hayes R.D."/>
            <person name="Rokhsar D."/>
        </authorList>
    </citation>
    <scope>NUCLEOTIDE SEQUENCE [LARGE SCALE GENOMIC DNA]</scope>
    <source>
        <strain evidence="3">cv. Goldsmith</strain>
    </source>
</reference>
<dbReference type="Proteomes" id="UP000230069">
    <property type="component" value="Unassembled WGS sequence"/>
</dbReference>
<keyword evidence="1" id="KW-0812">Transmembrane</keyword>
<name>A0A2G5C0M4_AQUCA</name>
<dbReference type="AlphaFoldDB" id="A0A2G5C0M4"/>
<keyword evidence="3" id="KW-1185">Reference proteome</keyword>
<dbReference type="InParanoid" id="A0A2G5C0M4"/>
<organism evidence="2 3">
    <name type="scientific">Aquilegia coerulea</name>
    <name type="common">Rocky mountain columbine</name>
    <dbReference type="NCBI Taxonomy" id="218851"/>
    <lineage>
        <taxon>Eukaryota</taxon>
        <taxon>Viridiplantae</taxon>
        <taxon>Streptophyta</taxon>
        <taxon>Embryophyta</taxon>
        <taxon>Tracheophyta</taxon>
        <taxon>Spermatophyta</taxon>
        <taxon>Magnoliopsida</taxon>
        <taxon>Ranunculales</taxon>
        <taxon>Ranunculaceae</taxon>
        <taxon>Thalictroideae</taxon>
        <taxon>Aquilegia</taxon>
    </lineage>
</organism>
<evidence type="ECO:0000256" key="1">
    <source>
        <dbReference type="SAM" id="Phobius"/>
    </source>
</evidence>
<gene>
    <name evidence="2" type="ORF">AQUCO_20900001v1</name>
</gene>
<dbReference type="EMBL" id="KZ305188">
    <property type="protein sequence ID" value="PIA24830.1"/>
    <property type="molecule type" value="Genomic_DNA"/>
</dbReference>
<protein>
    <submittedName>
        <fullName evidence="2">Uncharacterized protein</fullName>
    </submittedName>
</protein>
<accession>A0A2G5C0M4</accession>